<dbReference type="PROSITE" id="PS00139">
    <property type="entry name" value="THIOL_PROTEASE_CYS"/>
    <property type="match status" value="1"/>
</dbReference>
<evidence type="ECO:0000256" key="1">
    <source>
        <dbReference type="ARBA" id="ARBA00008455"/>
    </source>
</evidence>
<keyword evidence="5" id="KW-1185">Reference proteome</keyword>
<proteinExistence type="inferred from homology"/>
<reference evidence="4 5" key="1">
    <citation type="submission" date="2024-10" db="EMBL/GenBank/DDBJ databases">
        <title>Updated reference genomes for cyclostephanoid diatoms.</title>
        <authorList>
            <person name="Roberts W.R."/>
            <person name="Alverson A.J."/>
        </authorList>
    </citation>
    <scope>NUCLEOTIDE SEQUENCE [LARGE SCALE GENOMIC DNA]</scope>
    <source>
        <strain evidence="4 5">AJA276-08</strain>
    </source>
</reference>
<sequence>MRLGEFSRGLPPRQKRREFNVMEYDEGKRAEVKSLRSPLSATGGEDHVAIIMAIEHRAPREDARCDWHAEAEGLMGSVRQQGHCGACWAFSAISTIEPAMAIKKYNALIPSEHKALAGQSLGNLGLVMPLSKQDLIHCDLQFEKGSMVANDPMFQFYSSGIYQMEGWGRVTKEMGSTNCGILYKDQDVCLPNINHGVLVVDYGMDEEATTDVKGFFKVKNSWGTTWGEGGFFRLAR</sequence>
<dbReference type="EMBL" id="JALLAZ020001845">
    <property type="protein sequence ID" value="KAL3761723.1"/>
    <property type="molecule type" value="Genomic_DNA"/>
</dbReference>
<evidence type="ECO:0000259" key="3">
    <source>
        <dbReference type="SMART" id="SM00645"/>
    </source>
</evidence>
<dbReference type="PANTHER" id="PTHR12411">
    <property type="entry name" value="CYSTEINE PROTEASE FAMILY C1-RELATED"/>
    <property type="match status" value="1"/>
</dbReference>
<gene>
    <name evidence="4" type="ORF">ACHAW5_005974</name>
</gene>
<protein>
    <recommendedName>
        <fullName evidence="3">Peptidase C1A papain C-terminal domain-containing protein</fullName>
    </recommendedName>
</protein>
<dbReference type="Pfam" id="PF00112">
    <property type="entry name" value="Peptidase_C1"/>
    <property type="match status" value="2"/>
</dbReference>
<dbReference type="InterPro" id="IPR013128">
    <property type="entry name" value="Peptidase_C1A"/>
</dbReference>
<dbReference type="SUPFAM" id="SSF54001">
    <property type="entry name" value="Cysteine proteinases"/>
    <property type="match status" value="1"/>
</dbReference>
<evidence type="ECO:0000256" key="2">
    <source>
        <dbReference type="ARBA" id="ARBA00023145"/>
    </source>
</evidence>
<dbReference type="Proteomes" id="UP001530315">
    <property type="component" value="Unassembled WGS sequence"/>
</dbReference>
<comment type="similarity">
    <text evidence="1">Belongs to the peptidase C1 family.</text>
</comment>
<dbReference type="Gene3D" id="3.90.70.10">
    <property type="entry name" value="Cysteine proteinases"/>
    <property type="match status" value="2"/>
</dbReference>
<feature type="domain" description="Peptidase C1A papain C-terminal" evidence="3">
    <location>
        <begin position="61"/>
        <end position="236"/>
    </location>
</feature>
<dbReference type="PRINTS" id="PR00705">
    <property type="entry name" value="PAPAIN"/>
</dbReference>
<organism evidence="4 5">
    <name type="scientific">Stephanodiscus triporus</name>
    <dbReference type="NCBI Taxonomy" id="2934178"/>
    <lineage>
        <taxon>Eukaryota</taxon>
        <taxon>Sar</taxon>
        <taxon>Stramenopiles</taxon>
        <taxon>Ochrophyta</taxon>
        <taxon>Bacillariophyta</taxon>
        <taxon>Coscinodiscophyceae</taxon>
        <taxon>Thalassiosirophycidae</taxon>
        <taxon>Stephanodiscales</taxon>
        <taxon>Stephanodiscaceae</taxon>
        <taxon>Stephanodiscus</taxon>
    </lineage>
</organism>
<evidence type="ECO:0000313" key="5">
    <source>
        <dbReference type="Proteomes" id="UP001530315"/>
    </source>
</evidence>
<dbReference type="SMART" id="SM00645">
    <property type="entry name" value="Pept_C1"/>
    <property type="match status" value="1"/>
</dbReference>
<accession>A0ABD3MFR3</accession>
<dbReference type="InterPro" id="IPR000169">
    <property type="entry name" value="Pept_cys_AS"/>
</dbReference>
<comment type="caution">
    <text evidence="4">The sequence shown here is derived from an EMBL/GenBank/DDBJ whole genome shotgun (WGS) entry which is preliminary data.</text>
</comment>
<keyword evidence="2" id="KW-0865">Zymogen</keyword>
<dbReference type="InterPro" id="IPR000668">
    <property type="entry name" value="Peptidase_C1A_C"/>
</dbReference>
<dbReference type="AlphaFoldDB" id="A0ABD3MFR3"/>
<evidence type="ECO:0000313" key="4">
    <source>
        <dbReference type="EMBL" id="KAL3761723.1"/>
    </source>
</evidence>
<dbReference type="InterPro" id="IPR038765">
    <property type="entry name" value="Papain-like_cys_pep_sf"/>
</dbReference>
<name>A0ABD3MFR3_9STRA</name>